<feature type="transmembrane region" description="Helical" evidence="2">
    <location>
        <begin position="679"/>
        <end position="698"/>
    </location>
</feature>
<protein>
    <submittedName>
        <fullName evidence="3">Uncharacterized protein</fullName>
    </submittedName>
</protein>
<accession>A0ABP8ASI1</accession>
<evidence type="ECO:0000313" key="4">
    <source>
        <dbReference type="Proteomes" id="UP001500213"/>
    </source>
</evidence>
<dbReference type="InterPro" id="IPR046112">
    <property type="entry name" value="DUF6049"/>
</dbReference>
<evidence type="ECO:0000313" key="3">
    <source>
        <dbReference type="EMBL" id="GAA4189482.1"/>
    </source>
</evidence>
<keyword evidence="2" id="KW-1133">Transmembrane helix</keyword>
<sequence length="738" mass="74324">MRRRAPRSLLGVTLALVGAIGAITLGSVAVPAPAAHAAHRDAPAGKPTVEVFASGGGVVRDGADVQVSVVIANPSTEAVPAGHVSVAVTTSAIPSTASLSDFTKSPGGRASRSLGSASTAAVPAGGSQVVARLTVPADTLNLPQSAPGVFGLSASVTTSDGPLGAGTGTLVVPDSTPTRVGVAAIMPITVPATGAGLISSTDLATYTASDGVLSRELTIAQQNPELTVGIDPMILVSIRALGQSAPASAREWLTSLADLGNPSFALQYGDADPVLQLQAGLSAPLQPSDFSYAMSPGDFNAPLTVGEPTSTPSPTPTPTSSPTTSTRLPSLAELVGFTYSLDGIAWPASGTVRAADVEKLSAAKLTTTIVSSSNTNATSLSQTPGAALSTDHGDLLVTDDALSTALQAAATATDAADANVASAALNAQLALAAENASSGTVVLASLARSLPTDTARATAALSSAFDSEFSHPATLDQAMSSTPTQGLALVDHQNTNDRLQSARDLLDLAGEHRAGGTPPSDNIATFASVLTTPALLTGDVRARLLDLFSVGWVGSDNWPAAVKKQIDSMHSTVAAVQIVSPGSIRQASRQALIPITVTNKLDHAVDVVLRATPSSYRLTVDSDTTKTIAPGSSAKVLVPVKSQLSNGTVYLGLQLFSSTGVAIGESRTAEIDVHADWEGVGALIFGIIVAGFFGFGLFRTIQRRRREKAEAEAGAAAESDAESDAAEAGDTPGGAPRG</sequence>
<keyword evidence="2" id="KW-0812">Transmembrane</keyword>
<evidence type="ECO:0000256" key="2">
    <source>
        <dbReference type="SAM" id="Phobius"/>
    </source>
</evidence>
<dbReference type="EMBL" id="BAABBX010000014">
    <property type="protein sequence ID" value="GAA4189482.1"/>
    <property type="molecule type" value="Genomic_DNA"/>
</dbReference>
<feature type="region of interest" description="Disordered" evidence="1">
    <location>
        <begin position="97"/>
        <end position="119"/>
    </location>
</feature>
<reference evidence="4" key="1">
    <citation type="journal article" date="2019" name="Int. J. Syst. Evol. Microbiol.">
        <title>The Global Catalogue of Microorganisms (GCM) 10K type strain sequencing project: providing services to taxonomists for standard genome sequencing and annotation.</title>
        <authorList>
            <consortium name="The Broad Institute Genomics Platform"/>
            <consortium name="The Broad Institute Genome Sequencing Center for Infectious Disease"/>
            <person name="Wu L."/>
            <person name="Ma J."/>
        </authorList>
    </citation>
    <scope>NUCLEOTIDE SEQUENCE [LARGE SCALE GENOMIC DNA]</scope>
    <source>
        <strain evidence="4">JCM 17593</strain>
    </source>
</reference>
<name>A0ABP8ASI1_9MICO</name>
<comment type="caution">
    <text evidence="3">The sequence shown here is derived from an EMBL/GenBank/DDBJ whole genome shotgun (WGS) entry which is preliminary data.</text>
</comment>
<feature type="compositionally biased region" description="Low complexity" evidence="1">
    <location>
        <begin position="107"/>
        <end position="119"/>
    </location>
</feature>
<proteinExistence type="predicted"/>
<gene>
    <name evidence="3" type="ORF">GCM10022288_17340</name>
</gene>
<dbReference type="Pfam" id="PF19516">
    <property type="entry name" value="DUF6049"/>
    <property type="match status" value="1"/>
</dbReference>
<feature type="region of interest" description="Disordered" evidence="1">
    <location>
        <begin position="296"/>
        <end position="327"/>
    </location>
</feature>
<feature type="region of interest" description="Disordered" evidence="1">
    <location>
        <begin position="708"/>
        <end position="738"/>
    </location>
</feature>
<keyword evidence="4" id="KW-1185">Reference proteome</keyword>
<dbReference type="Proteomes" id="UP001500213">
    <property type="component" value="Unassembled WGS sequence"/>
</dbReference>
<evidence type="ECO:0000256" key="1">
    <source>
        <dbReference type="SAM" id="MobiDB-lite"/>
    </source>
</evidence>
<keyword evidence="2" id="KW-0472">Membrane</keyword>
<organism evidence="3 4">
    <name type="scientific">Gryllotalpicola kribbensis</name>
    <dbReference type="NCBI Taxonomy" id="993084"/>
    <lineage>
        <taxon>Bacteria</taxon>
        <taxon>Bacillati</taxon>
        <taxon>Actinomycetota</taxon>
        <taxon>Actinomycetes</taxon>
        <taxon>Micrococcales</taxon>
        <taxon>Microbacteriaceae</taxon>
        <taxon>Gryllotalpicola</taxon>
    </lineage>
</organism>